<keyword evidence="1" id="KW-0732">Signal</keyword>
<reference evidence="2 3" key="1">
    <citation type="submission" date="2007-08" db="EMBL/GenBank/DDBJ databases">
        <authorList>
            <consortium name="The Vibrio harveyi Genome Sequencing Project"/>
            <person name="Bassler B."/>
            <person name="Clifton S.W."/>
            <person name="Fulton L."/>
            <person name="Delehaunty K."/>
            <person name="Fronick C."/>
            <person name="Harrison M."/>
            <person name="Markivic C."/>
            <person name="Fulton R."/>
            <person name="Tin-Wollam A.-M."/>
            <person name="Shah N."/>
            <person name="Pepin K."/>
            <person name="Nash W."/>
            <person name="Thiruvilangam P."/>
            <person name="Bhonagiri V."/>
            <person name="Waters C."/>
            <person name="Tu K.C."/>
            <person name="Irgon J."/>
            <person name="Wilson R.K."/>
        </authorList>
    </citation>
    <scope>NUCLEOTIDE SEQUENCE [LARGE SCALE GENOMIC DNA]</scope>
    <source>
        <strain evidence="3">ATCC BAA-1116 / BB120</strain>
    </source>
</reference>
<feature type="signal peptide" evidence="1">
    <location>
        <begin position="1"/>
        <end position="20"/>
    </location>
</feature>
<evidence type="ECO:0000313" key="3">
    <source>
        <dbReference type="Proteomes" id="UP000008152"/>
    </source>
</evidence>
<accession>A7N3B1</accession>
<dbReference type="PATRIC" id="fig|338187.36.peg.3904"/>
<dbReference type="EMBL" id="CP000790">
    <property type="protein sequence ID" value="ABU72927.1"/>
    <property type="molecule type" value="Genomic_DNA"/>
</dbReference>
<evidence type="ECO:0000256" key="1">
    <source>
        <dbReference type="SAM" id="SignalP"/>
    </source>
</evidence>
<evidence type="ECO:0000313" key="2">
    <source>
        <dbReference type="EMBL" id="ABU72927.1"/>
    </source>
</evidence>
<dbReference type="AlphaFoldDB" id="A7N3B1"/>
<sequence length="110" mass="12212">MKLTTTLLATLIFASTGAIANTTKLTEQDELLIEKAANLNISRCVDRQLGELEENPERLNVMRGAFEQATYAVAGIYDNLEIDAGYVAHRKPTVMEVTTMLVANCLPRRR</sequence>
<dbReference type="RefSeq" id="WP_011999298.1">
    <property type="nucleotide sequence ID" value="NC_009784.1"/>
</dbReference>
<dbReference type="KEGG" id="vha:VIBHAR_05020"/>
<feature type="chain" id="PRO_5002713785" evidence="1">
    <location>
        <begin position="21"/>
        <end position="110"/>
    </location>
</feature>
<organism evidence="2 3">
    <name type="scientific">Vibrio campbellii (strain ATCC BAA-1116)</name>
    <dbReference type="NCBI Taxonomy" id="2902295"/>
    <lineage>
        <taxon>Bacteria</taxon>
        <taxon>Pseudomonadati</taxon>
        <taxon>Pseudomonadota</taxon>
        <taxon>Gammaproteobacteria</taxon>
        <taxon>Vibrionales</taxon>
        <taxon>Vibrionaceae</taxon>
        <taxon>Vibrio</taxon>
    </lineage>
</organism>
<name>A7N3B1_VIBC1</name>
<protein>
    <submittedName>
        <fullName evidence="2">Uncharacterized protein</fullName>
    </submittedName>
</protein>
<gene>
    <name evidence="2" type="ordered locus">VIBHAR_05020</name>
</gene>
<proteinExistence type="predicted"/>
<dbReference type="Proteomes" id="UP000008152">
    <property type="component" value="Chromosome II"/>
</dbReference>